<dbReference type="EMBL" id="JAATNW010000001">
    <property type="protein sequence ID" value="NMH58864.1"/>
    <property type="molecule type" value="Genomic_DNA"/>
</dbReference>
<sequence>MNPRASDDDVQEVTPTEAQSPSLAEPVQQPLPLAFINGEALIEKPQDLYIPPDALEVILEAFEGPLDLLLYLIRKQKFDITTLPVAQITSQYMEYVEVMKSVKLELAAEYLLMAAILAEIKSRLLLPRRPDDSDDEDDPRAELIRRLKEYEVLKKAAQELDEQPRLERDVFLCEVILDEAVQPIKISPSVSLQEVVLAFSHAMKRAAAFEHHTIERESLSTRERMSAILATLSEHEFTPMERLFTINEGKPGVVVSFLAILELVKEQLIICIQAGPYNKIHVKLGSHEKD</sequence>
<dbReference type="Proteomes" id="UP000709336">
    <property type="component" value="Unassembled WGS sequence"/>
</dbReference>
<comment type="function">
    <text evidence="2">Participates in chromosomal partition during cell division. May act via the formation of a condensin-like complex containing Smc and ScpB that pull DNA away from mid-cell into both cell halves.</text>
</comment>
<keyword evidence="2" id="KW-0131">Cell cycle</keyword>
<dbReference type="RefSeq" id="WP_169209410.1">
    <property type="nucleotide sequence ID" value="NZ_JAATNW010000001.1"/>
</dbReference>
<dbReference type="Pfam" id="PF02616">
    <property type="entry name" value="SMC_ScpA"/>
    <property type="match status" value="1"/>
</dbReference>
<keyword evidence="2" id="KW-0963">Cytoplasm</keyword>
<name>A0ABX1QX92_9ALTE</name>
<evidence type="ECO:0000256" key="2">
    <source>
        <dbReference type="HAMAP-Rule" id="MF_01805"/>
    </source>
</evidence>
<gene>
    <name evidence="2" type="primary">scpA</name>
    <name evidence="4" type="ORF">HCJ96_02365</name>
</gene>
<evidence type="ECO:0000313" key="4">
    <source>
        <dbReference type="EMBL" id="NMH58864.1"/>
    </source>
</evidence>
<proteinExistence type="inferred from homology"/>
<reference evidence="4 5" key="1">
    <citation type="submission" date="2020-03" db="EMBL/GenBank/DDBJ databases">
        <title>Alteromonas ponticola sp. nov., isolated from seawater.</title>
        <authorList>
            <person name="Yoon J.-H."/>
            <person name="Kim Y.-O."/>
        </authorList>
    </citation>
    <scope>NUCLEOTIDE SEQUENCE [LARGE SCALE GENOMIC DNA]</scope>
    <source>
        <strain evidence="4 5">MYP5</strain>
    </source>
</reference>
<comment type="subunit">
    <text evidence="2">Component of a cohesin-like complex composed of ScpA, ScpB and the Smc homodimer, in which ScpA and ScpB bind to the head domain of Smc. The presence of the three proteins is required for the association of the complex with DNA.</text>
</comment>
<protein>
    <recommendedName>
        <fullName evidence="1 2">Segregation and condensation protein A</fullName>
    </recommendedName>
</protein>
<evidence type="ECO:0000256" key="3">
    <source>
        <dbReference type="SAM" id="MobiDB-lite"/>
    </source>
</evidence>
<keyword evidence="5" id="KW-1185">Reference proteome</keyword>
<keyword evidence="2" id="KW-0159">Chromosome partition</keyword>
<comment type="similarity">
    <text evidence="2">Belongs to the ScpA family.</text>
</comment>
<dbReference type="HAMAP" id="MF_01805">
    <property type="entry name" value="ScpA"/>
    <property type="match status" value="1"/>
</dbReference>
<comment type="subcellular location">
    <subcellularLocation>
        <location evidence="2">Cytoplasm</location>
    </subcellularLocation>
    <text evidence="2">Associated with two foci at the outer edges of the nucleoid region in young cells, and at four foci within both cell halves in older cells.</text>
</comment>
<dbReference type="PANTHER" id="PTHR33969">
    <property type="entry name" value="SEGREGATION AND CONDENSATION PROTEIN A"/>
    <property type="match status" value="1"/>
</dbReference>
<evidence type="ECO:0000313" key="5">
    <source>
        <dbReference type="Proteomes" id="UP000709336"/>
    </source>
</evidence>
<evidence type="ECO:0000256" key="1">
    <source>
        <dbReference type="ARBA" id="ARBA00044777"/>
    </source>
</evidence>
<feature type="compositionally biased region" description="Polar residues" evidence="3">
    <location>
        <begin position="13"/>
        <end position="22"/>
    </location>
</feature>
<dbReference type="InterPro" id="IPR003768">
    <property type="entry name" value="ScpA"/>
</dbReference>
<comment type="caution">
    <text evidence="4">The sequence shown here is derived from an EMBL/GenBank/DDBJ whole genome shotgun (WGS) entry which is preliminary data.</text>
</comment>
<organism evidence="4 5">
    <name type="scientific">Alteromonas ponticola</name>
    <dbReference type="NCBI Taxonomy" id="2720613"/>
    <lineage>
        <taxon>Bacteria</taxon>
        <taxon>Pseudomonadati</taxon>
        <taxon>Pseudomonadota</taxon>
        <taxon>Gammaproteobacteria</taxon>
        <taxon>Alteromonadales</taxon>
        <taxon>Alteromonadaceae</taxon>
        <taxon>Alteromonas/Salinimonas group</taxon>
        <taxon>Alteromonas</taxon>
    </lineage>
</organism>
<accession>A0ABX1QX92</accession>
<keyword evidence="2" id="KW-0132">Cell division</keyword>
<feature type="region of interest" description="Disordered" evidence="3">
    <location>
        <begin position="1"/>
        <end position="24"/>
    </location>
</feature>
<dbReference type="PANTHER" id="PTHR33969:SF2">
    <property type="entry name" value="SEGREGATION AND CONDENSATION PROTEIN A"/>
    <property type="match status" value="1"/>
</dbReference>
<dbReference type="Gene3D" id="6.10.250.2410">
    <property type="match status" value="1"/>
</dbReference>